<keyword evidence="1" id="KW-1133">Transmembrane helix</keyword>
<name>A0ABR7D102_9BACT</name>
<dbReference type="Proteomes" id="UP000646484">
    <property type="component" value="Unassembled WGS sequence"/>
</dbReference>
<protein>
    <submittedName>
        <fullName evidence="2">Uncharacterized protein</fullName>
    </submittedName>
</protein>
<keyword evidence="1" id="KW-0472">Membrane</keyword>
<proteinExistence type="predicted"/>
<organism evidence="2 3">
    <name type="scientific">Butyricimonas hominis</name>
    <dbReference type="NCBI Taxonomy" id="2763032"/>
    <lineage>
        <taxon>Bacteria</taxon>
        <taxon>Pseudomonadati</taxon>
        <taxon>Bacteroidota</taxon>
        <taxon>Bacteroidia</taxon>
        <taxon>Bacteroidales</taxon>
        <taxon>Odoribacteraceae</taxon>
        <taxon>Butyricimonas</taxon>
    </lineage>
</organism>
<feature type="transmembrane region" description="Helical" evidence="1">
    <location>
        <begin position="29"/>
        <end position="46"/>
    </location>
</feature>
<comment type="caution">
    <text evidence="2">The sequence shown here is derived from an EMBL/GenBank/DDBJ whole genome shotgun (WGS) entry which is preliminary data.</text>
</comment>
<gene>
    <name evidence="2" type="ORF">H8S64_10825</name>
</gene>
<evidence type="ECO:0000256" key="1">
    <source>
        <dbReference type="SAM" id="Phobius"/>
    </source>
</evidence>
<sequence length="92" mass="10513">MNKKFKLIFGSVVFLAGALLIVLSPSHFITTILMLIGIIFILNALIKRKVVFLIISIILTVLAILVYINIHSFRSIERIEQQVNKVEYIENE</sequence>
<dbReference type="EMBL" id="JACOOH010000004">
    <property type="protein sequence ID" value="MBC5621592.1"/>
    <property type="molecule type" value="Genomic_DNA"/>
</dbReference>
<feature type="transmembrane region" description="Helical" evidence="1">
    <location>
        <begin position="51"/>
        <end position="70"/>
    </location>
</feature>
<evidence type="ECO:0000313" key="2">
    <source>
        <dbReference type="EMBL" id="MBC5621592.1"/>
    </source>
</evidence>
<keyword evidence="1" id="KW-0812">Transmembrane</keyword>
<reference evidence="2 3" key="1">
    <citation type="submission" date="2020-08" db="EMBL/GenBank/DDBJ databases">
        <title>Genome public.</title>
        <authorList>
            <person name="Liu C."/>
            <person name="Sun Q."/>
        </authorList>
    </citation>
    <scope>NUCLEOTIDE SEQUENCE [LARGE SCALE GENOMIC DNA]</scope>
    <source>
        <strain evidence="2 3">NSJ-56</strain>
    </source>
</reference>
<dbReference type="RefSeq" id="WP_186976066.1">
    <property type="nucleotide sequence ID" value="NZ_JACOOH010000004.1"/>
</dbReference>
<evidence type="ECO:0000313" key="3">
    <source>
        <dbReference type="Proteomes" id="UP000646484"/>
    </source>
</evidence>
<keyword evidence="3" id="KW-1185">Reference proteome</keyword>
<feature type="transmembrane region" description="Helical" evidence="1">
    <location>
        <begin position="7"/>
        <end position="23"/>
    </location>
</feature>
<accession>A0ABR7D102</accession>